<keyword evidence="1" id="KW-0677">Repeat</keyword>
<evidence type="ECO:0000256" key="1">
    <source>
        <dbReference type="ARBA" id="ARBA00022737"/>
    </source>
</evidence>
<dbReference type="InParanoid" id="A0A1B6PTK5"/>
<evidence type="ECO:0000313" key="4">
    <source>
        <dbReference type="Proteomes" id="UP000000768"/>
    </source>
</evidence>
<keyword evidence="4" id="KW-1185">Reference proteome</keyword>
<feature type="domain" description="Disease resistance R13L4/SHOC-2-like LRR" evidence="2">
    <location>
        <begin position="32"/>
        <end position="127"/>
    </location>
</feature>
<dbReference type="PANTHER" id="PTHR36766">
    <property type="entry name" value="PLANT BROAD-SPECTRUM MILDEW RESISTANCE PROTEIN RPW8"/>
    <property type="match status" value="1"/>
</dbReference>
<dbReference type="OMA" id="MELKEWC"/>
<dbReference type="AlphaFoldDB" id="A0A1B6PTK5"/>
<evidence type="ECO:0000313" key="3">
    <source>
        <dbReference type="EMBL" id="KXG29009.1"/>
    </source>
</evidence>
<gene>
    <name evidence="3" type="ORF">SORBI_3005G197500</name>
</gene>
<evidence type="ECO:0000259" key="2">
    <source>
        <dbReference type="Pfam" id="PF23598"/>
    </source>
</evidence>
<sequence length="156" mass="17925">MESIDPSSRPCFPSRDRAIKLDLEIDHDPCPSMRLLHHFPALRDLRIKGRELKMTSLPESMQQLTSLESLTLISCSRISALPEWLGDLSSLKSLDIQECYRIVSLPSCIQHLRKLQKLELSCNMELKEWCESEENKAKLAHIINVKFNGVCRVTYS</sequence>
<reference evidence="4" key="2">
    <citation type="journal article" date="2018" name="Plant J.">
        <title>The Sorghum bicolor reference genome: improved assembly, gene annotations, a transcriptome atlas, and signatures of genome organization.</title>
        <authorList>
            <person name="McCormick R.F."/>
            <person name="Truong S.K."/>
            <person name="Sreedasyam A."/>
            <person name="Jenkins J."/>
            <person name="Shu S."/>
            <person name="Sims D."/>
            <person name="Kennedy M."/>
            <person name="Amirebrahimi M."/>
            <person name="Weers B.D."/>
            <person name="McKinley B."/>
            <person name="Mattison A."/>
            <person name="Morishige D.T."/>
            <person name="Grimwood J."/>
            <person name="Schmutz J."/>
            <person name="Mullet J.E."/>
        </authorList>
    </citation>
    <scope>NUCLEOTIDE SEQUENCE [LARGE SCALE GENOMIC DNA]</scope>
    <source>
        <strain evidence="4">cv. BTx623</strain>
    </source>
</reference>
<accession>A0A1B6PTK5</accession>
<dbReference type="InterPro" id="IPR032675">
    <property type="entry name" value="LRR_dom_sf"/>
</dbReference>
<reference evidence="3 4" key="1">
    <citation type="journal article" date="2009" name="Nature">
        <title>The Sorghum bicolor genome and the diversification of grasses.</title>
        <authorList>
            <person name="Paterson A.H."/>
            <person name="Bowers J.E."/>
            <person name="Bruggmann R."/>
            <person name="Dubchak I."/>
            <person name="Grimwood J."/>
            <person name="Gundlach H."/>
            <person name="Haberer G."/>
            <person name="Hellsten U."/>
            <person name="Mitros T."/>
            <person name="Poliakov A."/>
            <person name="Schmutz J."/>
            <person name="Spannagl M."/>
            <person name="Tang H."/>
            <person name="Wang X."/>
            <person name="Wicker T."/>
            <person name="Bharti A.K."/>
            <person name="Chapman J."/>
            <person name="Feltus F.A."/>
            <person name="Gowik U."/>
            <person name="Grigoriev I.V."/>
            <person name="Lyons E."/>
            <person name="Maher C.A."/>
            <person name="Martis M."/>
            <person name="Narechania A."/>
            <person name="Otillar R.P."/>
            <person name="Penning B.W."/>
            <person name="Salamov A.A."/>
            <person name="Wang Y."/>
            <person name="Zhang L."/>
            <person name="Carpita N.C."/>
            <person name="Freeling M."/>
            <person name="Gingle A.R."/>
            <person name="Hash C.T."/>
            <person name="Keller B."/>
            <person name="Klein P."/>
            <person name="Kresovich S."/>
            <person name="McCann M.C."/>
            <person name="Ming R."/>
            <person name="Peterson D.G."/>
            <person name="Mehboob-ur-Rahman"/>
            <person name="Ware D."/>
            <person name="Westhoff P."/>
            <person name="Mayer K.F."/>
            <person name="Messing J."/>
            <person name="Rokhsar D.S."/>
        </authorList>
    </citation>
    <scope>NUCLEOTIDE SEQUENCE [LARGE SCALE GENOMIC DNA]</scope>
    <source>
        <strain evidence="4">cv. BTx623</strain>
    </source>
</reference>
<dbReference type="EMBL" id="CM000764">
    <property type="protein sequence ID" value="KXG29009.1"/>
    <property type="molecule type" value="Genomic_DNA"/>
</dbReference>
<dbReference type="Gramene" id="KXG29009">
    <property type="protein sequence ID" value="KXG29009"/>
    <property type="gene ID" value="SORBI_3005G197500"/>
</dbReference>
<dbReference type="Gene3D" id="3.80.10.10">
    <property type="entry name" value="Ribonuclease Inhibitor"/>
    <property type="match status" value="1"/>
</dbReference>
<dbReference type="PANTHER" id="PTHR36766:SF70">
    <property type="entry name" value="DISEASE RESISTANCE PROTEIN RGA4"/>
    <property type="match status" value="1"/>
</dbReference>
<dbReference type="Pfam" id="PF23598">
    <property type="entry name" value="LRR_14"/>
    <property type="match status" value="1"/>
</dbReference>
<dbReference type="Proteomes" id="UP000000768">
    <property type="component" value="Chromosome 5"/>
</dbReference>
<name>A0A1B6PTK5_SORBI</name>
<dbReference type="InterPro" id="IPR055414">
    <property type="entry name" value="LRR_R13L4/SHOC2-like"/>
</dbReference>
<organism evidence="3 4">
    <name type="scientific">Sorghum bicolor</name>
    <name type="common">Sorghum</name>
    <name type="synonym">Sorghum vulgare</name>
    <dbReference type="NCBI Taxonomy" id="4558"/>
    <lineage>
        <taxon>Eukaryota</taxon>
        <taxon>Viridiplantae</taxon>
        <taxon>Streptophyta</taxon>
        <taxon>Embryophyta</taxon>
        <taxon>Tracheophyta</taxon>
        <taxon>Spermatophyta</taxon>
        <taxon>Magnoliopsida</taxon>
        <taxon>Liliopsida</taxon>
        <taxon>Poales</taxon>
        <taxon>Poaceae</taxon>
        <taxon>PACMAD clade</taxon>
        <taxon>Panicoideae</taxon>
        <taxon>Andropogonodae</taxon>
        <taxon>Andropogoneae</taxon>
        <taxon>Sorghinae</taxon>
        <taxon>Sorghum</taxon>
    </lineage>
</organism>
<protein>
    <recommendedName>
        <fullName evidence="2">Disease resistance R13L4/SHOC-2-like LRR domain-containing protein</fullName>
    </recommendedName>
</protein>
<proteinExistence type="predicted"/>
<dbReference type="SUPFAM" id="SSF52058">
    <property type="entry name" value="L domain-like"/>
    <property type="match status" value="1"/>
</dbReference>